<dbReference type="FunFam" id="2.10.110.10:FF:000132">
    <property type="entry name" value="Pxl1p"/>
    <property type="match status" value="1"/>
</dbReference>
<feature type="compositionally biased region" description="Basic and acidic residues" evidence="6">
    <location>
        <begin position="546"/>
        <end position="557"/>
    </location>
</feature>
<evidence type="ECO:0000256" key="2">
    <source>
        <dbReference type="ARBA" id="ARBA00022737"/>
    </source>
</evidence>
<feature type="compositionally biased region" description="Low complexity" evidence="6">
    <location>
        <begin position="336"/>
        <end position="357"/>
    </location>
</feature>
<dbReference type="PROSITE" id="PS50023">
    <property type="entry name" value="LIM_DOMAIN_2"/>
    <property type="match status" value="1"/>
</dbReference>
<dbReference type="GO" id="GO:0046872">
    <property type="term" value="F:metal ion binding"/>
    <property type="evidence" value="ECO:0007669"/>
    <property type="project" value="UniProtKB-KW"/>
</dbReference>
<keyword evidence="3 5" id="KW-0862">Zinc</keyword>
<evidence type="ECO:0000256" key="6">
    <source>
        <dbReference type="SAM" id="MobiDB-lite"/>
    </source>
</evidence>
<evidence type="ECO:0000313" key="8">
    <source>
        <dbReference type="EMBL" id="CAI4034843.1"/>
    </source>
</evidence>
<feature type="region of interest" description="Disordered" evidence="6">
    <location>
        <begin position="104"/>
        <end position="141"/>
    </location>
</feature>
<evidence type="ECO:0000256" key="5">
    <source>
        <dbReference type="PROSITE-ProRule" id="PRU00125"/>
    </source>
</evidence>
<dbReference type="Gene3D" id="2.10.110.10">
    <property type="entry name" value="Cysteine Rich Protein"/>
    <property type="match status" value="2"/>
</dbReference>
<feature type="region of interest" description="Disordered" evidence="6">
    <location>
        <begin position="336"/>
        <end position="367"/>
    </location>
</feature>
<dbReference type="PANTHER" id="PTHR24205:SF16">
    <property type="entry name" value="GH01042P-RELATED"/>
    <property type="match status" value="1"/>
</dbReference>
<feature type="compositionally biased region" description="Polar residues" evidence="6">
    <location>
        <begin position="105"/>
        <end position="118"/>
    </location>
</feature>
<feature type="region of interest" description="Disordered" evidence="6">
    <location>
        <begin position="445"/>
        <end position="478"/>
    </location>
</feature>
<evidence type="ECO:0000313" key="9">
    <source>
        <dbReference type="Proteomes" id="UP001161438"/>
    </source>
</evidence>
<dbReference type="CDD" id="cd09397">
    <property type="entry name" value="LIM1_UF1"/>
    <property type="match status" value="1"/>
</dbReference>
<dbReference type="GO" id="GO:0005634">
    <property type="term" value="C:nucleus"/>
    <property type="evidence" value="ECO:0007669"/>
    <property type="project" value="TreeGrafter"/>
</dbReference>
<accession>A0AA35NE75</accession>
<dbReference type="Proteomes" id="UP001161438">
    <property type="component" value="Chromosome 11"/>
</dbReference>
<feature type="compositionally biased region" description="Polar residues" evidence="6">
    <location>
        <begin position="35"/>
        <end position="51"/>
    </location>
</feature>
<dbReference type="AlphaFoldDB" id="A0AA35NE75"/>
<feature type="compositionally biased region" description="Basic and acidic residues" evidence="6">
    <location>
        <begin position="130"/>
        <end position="141"/>
    </location>
</feature>
<gene>
    <name evidence="8" type="primary">SMKI11G2950</name>
    <name evidence="8" type="ORF">SMKI_11G2950</name>
</gene>
<feature type="compositionally biased region" description="Polar residues" evidence="6">
    <location>
        <begin position="445"/>
        <end position="455"/>
    </location>
</feature>
<evidence type="ECO:0000256" key="3">
    <source>
        <dbReference type="ARBA" id="ARBA00022833"/>
    </source>
</evidence>
<dbReference type="RefSeq" id="XP_056077963.1">
    <property type="nucleotide sequence ID" value="XM_056224001.1"/>
</dbReference>
<feature type="domain" description="LIM zinc-binding" evidence="7">
    <location>
        <begin position="565"/>
        <end position="630"/>
    </location>
</feature>
<keyword evidence="1 5" id="KW-0479">Metal-binding</keyword>
<dbReference type="Pfam" id="PF00412">
    <property type="entry name" value="LIM"/>
    <property type="match status" value="2"/>
</dbReference>
<dbReference type="InterPro" id="IPR001781">
    <property type="entry name" value="Znf_LIM"/>
</dbReference>
<organism evidence="8 9">
    <name type="scientific">Saccharomyces mikatae IFO 1815</name>
    <dbReference type="NCBI Taxonomy" id="226126"/>
    <lineage>
        <taxon>Eukaryota</taxon>
        <taxon>Fungi</taxon>
        <taxon>Dikarya</taxon>
        <taxon>Ascomycota</taxon>
        <taxon>Saccharomycotina</taxon>
        <taxon>Saccharomycetes</taxon>
        <taxon>Saccharomycetales</taxon>
        <taxon>Saccharomycetaceae</taxon>
        <taxon>Saccharomyces</taxon>
    </lineage>
</organism>
<keyword evidence="2" id="KW-0677">Repeat</keyword>
<keyword evidence="9" id="KW-1185">Reference proteome</keyword>
<feature type="region of interest" description="Disordered" evidence="6">
    <location>
        <begin position="221"/>
        <end position="262"/>
    </location>
</feature>
<evidence type="ECO:0000259" key="7">
    <source>
        <dbReference type="PROSITE" id="PS50023"/>
    </source>
</evidence>
<proteinExistence type="predicted"/>
<dbReference type="SMART" id="SM00132">
    <property type="entry name" value="LIM"/>
    <property type="match status" value="2"/>
</dbReference>
<keyword evidence="4 5" id="KW-0440">LIM domain</keyword>
<dbReference type="EMBL" id="OX365767">
    <property type="protein sequence ID" value="CAI4034843.1"/>
    <property type="molecule type" value="Genomic_DNA"/>
</dbReference>
<protein>
    <recommendedName>
        <fullName evidence="7">LIM zinc-binding domain-containing protein</fullName>
    </recommendedName>
</protein>
<dbReference type="SUPFAM" id="SSF57716">
    <property type="entry name" value="Glucocorticoid receptor-like (DNA-binding domain)"/>
    <property type="match status" value="1"/>
</dbReference>
<feature type="region of interest" description="Disordered" evidence="6">
    <location>
        <begin position="24"/>
        <end position="53"/>
    </location>
</feature>
<dbReference type="FunFam" id="2.10.110.10:FF:000128">
    <property type="entry name" value="Pxl1p"/>
    <property type="match status" value="1"/>
</dbReference>
<reference evidence="8" key="1">
    <citation type="submission" date="2022-10" db="EMBL/GenBank/DDBJ databases">
        <authorList>
            <person name="Byrne P K."/>
        </authorList>
    </citation>
    <scope>NUCLEOTIDE SEQUENCE</scope>
    <source>
        <strain evidence="8">IFO1815</strain>
    </source>
</reference>
<dbReference type="PROSITE" id="PS00478">
    <property type="entry name" value="LIM_DOMAIN_1"/>
    <property type="match status" value="1"/>
</dbReference>
<feature type="compositionally biased region" description="Acidic residues" evidence="6">
    <location>
        <begin position="224"/>
        <end position="237"/>
    </location>
</feature>
<evidence type="ECO:0000256" key="1">
    <source>
        <dbReference type="ARBA" id="ARBA00022723"/>
    </source>
</evidence>
<evidence type="ECO:0000256" key="4">
    <source>
        <dbReference type="ARBA" id="ARBA00023038"/>
    </source>
</evidence>
<feature type="region of interest" description="Disordered" evidence="6">
    <location>
        <begin position="521"/>
        <end position="558"/>
    </location>
</feature>
<dbReference type="GO" id="GO:0030695">
    <property type="term" value="F:GTPase regulator activity"/>
    <property type="evidence" value="ECO:0007669"/>
    <property type="project" value="UniProtKB-ARBA"/>
</dbReference>
<feature type="compositionally biased region" description="Basic and acidic residues" evidence="6">
    <location>
        <begin position="238"/>
        <end position="255"/>
    </location>
</feature>
<dbReference type="GO" id="GO:0003712">
    <property type="term" value="F:transcription coregulator activity"/>
    <property type="evidence" value="ECO:0007669"/>
    <property type="project" value="TreeGrafter"/>
</dbReference>
<dbReference type="CDD" id="cd08368">
    <property type="entry name" value="LIM"/>
    <property type="match status" value="1"/>
</dbReference>
<name>A0AA35NE75_SACMI</name>
<sequence>MSNSIYGSPFPKINPKVRYKTALERAGFDTKPRSPFSSQRNASTGSLQASVRSPPIIRQRNVSAAPSVPVTIRSAYTMSSKGTHSSRKDESGIYPLPVLVDSRRQSVCPSNNNNISSSRDTKVSHPISKANERASQDDPFRFDRNLDHYREQDASARHTNESSANAGHSLFNFEQENTNNSRGEQDLSPIERSFMMLTQNDTASLFNSINQTNNGSAFERELELEQQEDEKEEEENDDKSSIKFEKTEQQEENDVKSLNFEPHPELQVNLSKDELLQENYPEEQREEQTKMVNSIPEINVTRESATPRLFIDTSYSSEPTDSKLFPHDNFAGIESSMKQKSSGVSSSSTSVGDLSLDGTSEKRLSTASSDNIETPYTATNLQVEQLIAQLDDVSLSRNAKLDMNNNSLNVVDRKASRFKKSSAYLSGYPRINTPAAQEISVMQNSGENLSRQSLSVDKDDIDDDVPSTSTTNGGTPIFHKFKQSNVQYSDVEENSSQNNFKAEVPTIEALQLEHKHNITDLREEADGSRLDDSQSSVNARSMGHSSDADYKETEPTELKYPPGEGPCRACGLEVTGKRMFSKKENELSGQWHRACFKCIECGIKFNKHVPCYILRDTPYCQRHYHQENHSICKVCSNFIEGECLENDKAERFHVDCLNCFLCKTAITNDYYIFNKEIPLCGNHDMEALLKEGIDSATSSNDKNNTLSKRRTRLINFN</sequence>
<dbReference type="GeneID" id="80919676"/>
<feature type="compositionally biased region" description="Basic and acidic residues" evidence="6">
    <location>
        <begin position="521"/>
        <end position="532"/>
    </location>
</feature>
<dbReference type="PANTHER" id="PTHR24205">
    <property type="entry name" value="FOUR AND A HALF LIM DOMAINS PROTEIN"/>
    <property type="match status" value="1"/>
</dbReference>